<dbReference type="GO" id="GO:0008270">
    <property type="term" value="F:zinc ion binding"/>
    <property type="evidence" value="ECO:0007669"/>
    <property type="project" value="UniProtKB-UniRule"/>
</dbReference>
<dbReference type="EMBL" id="VEPZ02000921">
    <property type="protein sequence ID" value="KAE8711051.1"/>
    <property type="molecule type" value="Genomic_DNA"/>
</dbReference>
<proteinExistence type="inferred from homology"/>
<gene>
    <name evidence="3" type="ORF">F3Y22_tig00110303pilonHSYRG00069</name>
</gene>
<keyword evidence="1" id="KW-0479">Metal-binding</keyword>
<dbReference type="AlphaFoldDB" id="A0A6A3B325"/>
<evidence type="ECO:0000259" key="2">
    <source>
        <dbReference type="Pfam" id="PF18995"/>
    </source>
</evidence>
<dbReference type="Pfam" id="PF18995">
    <property type="entry name" value="PRT6_C"/>
    <property type="match status" value="3"/>
</dbReference>
<keyword evidence="1" id="KW-0833">Ubl conjugation pathway</keyword>
<dbReference type="GO" id="GO:0005737">
    <property type="term" value="C:cytoplasm"/>
    <property type="evidence" value="ECO:0007669"/>
    <property type="project" value="TreeGrafter"/>
</dbReference>
<dbReference type="GO" id="GO:0016567">
    <property type="term" value="P:protein ubiquitination"/>
    <property type="evidence" value="ECO:0007669"/>
    <property type="project" value="UniProtKB-UniRule"/>
</dbReference>
<reference evidence="3" key="1">
    <citation type="submission" date="2019-09" db="EMBL/GenBank/DDBJ databases">
        <title>Draft genome information of white flower Hibiscus syriacus.</title>
        <authorList>
            <person name="Kim Y.-M."/>
        </authorList>
    </citation>
    <scope>NUCLEOTIDE SEQUENCE [LARGE SCALE GENOMIC DNA]</scope>
    <source>
        <strain evidence="3">YM2019G1</strain>
    </source>
</reference>
<comment type="pathway">
    <text evidence="1">Protein modification; protein ubiquitination.</text>
</comment>
<feature type="domain" description="E3 ubiquitin-protein ligase UBR-like C-terminal" evidence="2">
    <location>
        <begin position="863"/>
        <end position="909"/>
    </location>
</feature>
<comment type="function">
    <text evidence="1">Ubiquitin ligase protein which is a component of the N-end rule pathway. Recognizes and binds to proteins bearing specific N-terminal residues that are destabilizing according to the N-end rule, leading to their ubiquitination and subsequent degradation.</text>
</comment>
<dbReference type="GO" id="GO:0061630">
    <property type="term" value="F:ubiquitin protein ligase activity"/>
    <property type="evidence" value="ECO:0007669"/>
    <property type="project" value="UniProtKB-UniRule"/>
</dbReference>
<evidence type="ECO:0000313" key="4">
    <source>
        <dbReference type="Proteomes" id="UP000436088"/>
    </source>
</evidence>
<comment type="similarity">
    <text evidence="1">Belongs to the E3 ubiquitin-protein ligase UBR1-like family.</text>
</comment>
<evidence type="ECO:0000256" key="1">
    <source>
        <dbReference type="RuleBase" id="RU366018"/>
    </source>
</evidence>
<accession>A0A6A3B325</accession>
<dbReference type="EC" id="2.3.2.27" evidence="1"/>
<feature type="domain" description="E3 ubiquitin-protein ligase UBR-like C-terminal" evidence="2">
    <location>
        <begin position="734"/>
        <end position="850"/>
    </location>
</feature>
<organism evidence="3 4">
    <name type="scientific">Hibiscus syriacus</name>
    <name type="common">Rose of Sharon</name>
    <dbReference type="NCBI Taxonomy" id="106335"/>
    <lineage>
        <taxon>Eukaryota</taxon>
        <taxon>Viridiplantae</taxon>
        <taxon>Streptophyta</taxon>
        <taxon>Embryophyta</taxon>
        <taxon>Tracheophyta</taxon>
        <taxon>Spermatophyta</taxon>
        <taxon>Magnoliopsida</taxon>
        <taxon>eudicotyledons</taxon>
        <taxon>Gunneridae</taxon>
        <taxon>Pentapetalae</taxon>
        <taxon>rosids</taxon>
        <taxon>malvids</taxon>
        <taxon>Malvales</taxon>
        <taxon>Malvaceae</taxon>
        <taxon>Malvoideae</taxon>
        <taxon>Hibiscus</taxon>
    </lineage>
</organism>
<dbReference type="InterPro" id="IPR044046">
    <property type="entry name" value="E3_ligase_UBR-like_C"/>
</dbReference>
<dbReference type="PANTHER" id="PTHR21497:SF53">
    <property type="entry name" value="E3 UBIQUITIN-PROTEIN LIGASE PRT6"/>
    <property type="match status" value="1"/>
</dbReference>
<feature type="domain" description="E3 ubiquitin-protein ligase UBR-like C-terminal" evidence="2">
    <location>
        <begin position="663"/>
        <end position="728"/>
    </location>
</feature>
<keyword evidence="4" id="KW-1185">Reference proteome</keyword>
<evidence type="ECO:0000313" key="3">
    <source>
        <dbReference type="EMBL" id="KAE8711051.1"/>
    </source>
</evidence>
<name>A0A6A3B325_HIBSY</name>
<dbReference type="Proteomes" id="UP000436088">
    <property type="component" value="Unassembled WGS sequence"/>
</dbReference>
<protein>
    <recommendedName>
        <fullName evidence="1">E3 ubiquitin-protein ligase</fullName>
        <ecNumber evidence="1">2.3.2.27</ecNumber>
    </recommendedName>
</protein>
<dbReference type="GO" id="GO:0071596">
    <property type="term" value="P:ubiquitin-dependent protein catabolic process via the N-end rule pathway"/>
    <property type="evidence" value="ECO:0007669"/>
    <property type="project" value="UniProtKB-UniRule"/>
</dbReference>
<dbReference type="PANTHER" id="PTHR21497">
    <property type="entry name" value="UBIQUITIN LIGASE E3 ALPHA-RELATED"/>
    <property type="match status" value="1"/>
</dbReference>
<dbReference type="GO" id="GO:0000151">
    <property type="term" value="C:ubiquitin ligase complex"/>
    <property type="evidence" value="ECO:0007669"/>
    <property type="project" value="TreeGrafter"/>
</dbReference>
<sequence length="931" mass="104966">MGHLLLPQVNGQLSYDYKQDVDDEDSIRHAKEVDGGTSAALESLSSPNNCGISDSNFLAIKKTLYNIKKGNYFGKLTGSSKNHSSQCSSPMYRGNQASDDMDIAKIRSSDSKTLQLKLIQLHAFIWVLPVKRTQMVAKFIISTYRFLWSHPQGIQSLGFSACVMEHPLRIRVFCAQVIAGIWQKNGDAALVLASGTALFTGRTEQGLELDLLLLQCCAALAPPDLYVKRIVRLTQLKFAEVDSQCMNKLQQLAPEVNNLNFLSSITSTADDDSKSEAEISDFDTKHKKSRLLSYVDRGPPSWDQCSDKEQVVESNNNGQGQDREVNVILEILKSRFPSVRSVQTPFTSTDVRDSTKYNLGKVKEDMYITIQNRRDAESEILGIYIVALSSETIKNTLGTENTGVDRELTESTSRPFVYDEFGPLDCDGIYLSSCGHAVHQGCLDRYLSSLKERDRIQRLVQPYTTDLSQSNYELSSEDALRNLEFMIWMDLHGGVFFEGAHIVDPNQGESLCPVCRRLPNSVLPGVNGTFQKAGRQPMTSTVHQVPSFGSPFAANKETTSLLLQQGLCLLKAAAKVVGRPHFLEALSLQIKESLSRNLEPISRVLSKMYFPKELDRFLGSPRLSLPIILWDTLKYSLMSTEIAASSGKTSVEANYTHNLHILKRNDKETLYPDIQLWNWASNPVLARDPFSSLMWVLFCLPCQLFSCEESLVSLVHLFYVVSVIQVFHYLPSCRCALLWKLLNSSAPAPFYDRDNVSESSHVMTDMMDTTENASVELNEIQKPEMFKISPIDFVLEDEVLQSFALKWFHHFKKIYETCSFQNVFYCIPAVPFKLMNLPHVYQDLLQRESGCMTHAMNCDAENMLQRCARQAPWTSPYLDAFGKEDIEMRSGKPLYLNEERYASLSYMVASHGLDRRLKVLGQTTIGTFFMV</sequence>
<comment type="caution">
    <text evidence="3">The sequence shown here is derived from an EMBL/GenBank/DDBJ whole genome shotgun (WGS) entry which is preliminary data.</text>
</comment>
<keyword evidence="1" id="KW-0862">Zinc</keyword>
<comment type="catalytic activity">
    <reaction evidence="1">
        <text>S-ubiquitinyl-[E2 ubiquitin-conjugating enzyme]-L-cysteine + [acceptor protein]-L-lysine = [E2 ubiquitin-conjugating enzyme]-L-cysteine + N(6)-ubiquitinyl-[acceptor protein]-L-lysine.</text>
        <dbReference type="EC" id="2.3.2.27"/>
    </reaction>
</comment>
<keyword evidence="1" id="KW-0863">Zinc-finger</keyword>
<keyword evidence="1" id="KW-0808">Transferase</keyword>
<dbReference type="UniPathway" id="UPA00143"/>
<dbReference type="InterPro" id="IPR039164">
    <property type="entry name" value="UBR1-like"/>
</dbReference>